<reference evidence="10" key="1">
    <citation type="submission" date="2016-06" db="UniProtKB">
        <authorList>
            <consortium name="WormBaseParasite"/>
        </authorList>
    </citation>
    <scope>IDENTIFICATION</scope>
</reference>
<comment type="subcellular location">
    <subcellularLocation>
        <location evidence="1">Membrane</location>
    </subcellularLocation>
</comment>
<evidence type="ECO:0000256" key="6">
    <source>
        <dbReference type="ARBA" id="ARBA00023180"/>
    </source>
</evidence>
<dbReference type="GO" id="GO:0016020">
    <property type="term" value="C:membrane"/>
    <property type="evidence" value="ECO:0007669"/>
    <property type="project" value="UniProtKB-SubCell"/>
</dbReference>
<name>A0A183BDD3_9TREM</name>
<keyword evidence="5 7" id="KW-0472">Membrane</keyword>
<evidence type="ECO:0000256" key="1">
    <source>
        <dbReference type="ARBA" id="ARBA00004370"/>
    </source>
</evidence>
<evidence type="ECO:0000313" key="10">
    <source>
        <dbReference type="WBParaSite" id="ECPE_0001726201-mRNA-1"/>
    </source>
</evidence>
<dbReference type="PRINTS" id="PR01611">
    <property type="entry name" value="LIMPII"/>
</dbReference>
<organism evidence="10">
    <name type="scientific">Echinostoma caproni</name>
    <dbReference type="NCBI Taxonomy" id="27848"/>
    <lineage>
        <taxon>Eukaryota</taxon>
        <taxon>Metazoa</taxon>
        <taxon>Spiralia</taxon>
        <taxon>Lophotrochozoa</taxon>
        <taxon>Platyhelminthes</taxon>
        <taxon>Trematoda</taxon>
        <taxon>Digenea</taxon>
        <taxon>Plagiorchiida</taxon>
        <taxon>Echinostomata</taxon>
        <taxon>Echinostomatoidea</taxon>
        <taxon>Echinostomatidae</taxon>
        <taxon>Echinostoma</taxon>
    </lineage>
</organism>
<dbReference type="OrthoDB" id="18585at2759"/>
<dbReference type="GO" id="GO:0005044">
    <property type="term" value="F:scavenger receptor activity"/>
    <property type="evidence" value="ECO:0007669"/>
    <property type="project" value="InterPro"/>
</dbReference>
<evidence type="ECO:0000256" key="5">
    <source>
        <dbReference type="ARBA" id="ARBA00023136"/>
    </source>
</evidence>
<proteinExistence type="inferred from homology"/>
<dbReference type="WBParaSite" id="ECPE_0001726201-mRNA-1">
    <property type="protein sequence ID" value="ECPE_0001726201-mRNA-1"/>
    <property type="gene ID" value="ECPE_0001726201"/>
</dbReference>
<dbReference type="Pfam" id="PF01130">
    <property type="entry name" value="CD36"/>
    <property type="match status" value="1"/>
</dbReference>
<evidence type="ECO:0000313" key="8">
    <source>
        <dbReference type="EMBL" id="VDP94507.1"/>
    </source>
</evidence>
<dbReference type="PANTHER" id="PTHR11923:SF51">
    <property type="entry name" value="LYSOSOME MEMBRANE PROTEIN 2"/>
    <property type="match status" value="1"/>
</dbReference>
<dbReference type="PANTHER" id="PTHR11923">
    <property type="entry name" value="SCAVENGER RECEPTOR CLASS B TYPE-1 SR-B1"/>
    <property type="match status" value="1"/>
</dbReference>
<dbReference type="InterPro" id="IPR002159">
    <property type="entry name" value="CD36_fam"/>
</dbReference>
<keyword evidence="9" id="KW-1185">Reference proteome</keyword>
<keyword evidence="3 7" id="KW-0812">Transmembrane</keyword>
<dbReference type="InterPro" id="IPR005429">
    <property type="entry name" value="LimpII"/>
</dbReference>
<evidence type="ECO:0000313" key="9">
    <source>
        <dbReference type="Proteomes" id="UP000272942"/>
    </source>
</evidence>
<evidence type="ECO:0000256" key="4">
    <source>
        <dbReference type="ARBA" id="ARBA00022989"/>
    </source>
</evidence>
<reference evidence="8 9" key="2">
    <citation type="submission" date="2018-11" db="EMBL/GenBank/DDBJ databases">
        <authorList>
            <consortium name="Pathogen Informatics"/>
        </authorList>
    </citation>
    <scope>NUCLEOTIDE SEQUENCE [LARGE SCALE GENOMIC DNA]</scope>
    <source>
        <strain evidence="8 9">Egypt</strain>
    </source>
</reference>
<dbReference type="EMBL" id="UZAN01068079">
    <property type="protein sequence ID" value="VDP94507.1"/>
    <property type="molecule type" value="Genomic_DNA"/>
</dbReference>
<evidence type="ECO:0000256" key="2">
    <source>
        <dbReference type="ARBA" id="ARBA00010532"/>
    </source>
</evidence>
<dbReference type="Proteomes" id="UP000272942">
    <property type="component" value="Unassembled WGS sequence"/>
</dbReference>
<evidence type="ECO:0000256" key="7">
    <source>
        <dbReference type="SAM" id="Phobius"/>
    </source>
</evidence>
<gene>
    <name evidence="8" type="ORF">ECPE_LOCUS17218</name>
</gene>
<dbReference type="AlphaFoldDB" id="A0A183BDD3"/>
<keyword evidence="4 7" id="KW-1133">Transmembrane helix</keyword>
<protein>
    <submittedName>
        <fullName evidence="10">Lysosome membrane protein 2</fullName>
    </submittedName>
</protein>
<keyword evidence="6" id="KW-0325">Glycoprotein</keyword>
<dbReference type="PRINTS" id="PR01609">
    <property type="entry name" value="CD36FAMILY"/>
</dbReference>
<dbReference type="GO" id="GO:0005764">
    <property type="term" value="C:lysosome"/>
    <property type="evidence" value="ECO:0007669"/>
    <property type="project" value="InterPro"/>
</dbReference>
<feature type="transmembrane region" description="Helical" evidence="7">
    <location>
        <begin position="7"/>
        <end position="35"/>
    </location>
</feature>
<accession>A0A183BDD3</accession>
<sequence length="414" mass="47605">MQRSAFIICVIVSGLLAILSVIALSILSILFHWMVLKNTRLDDTNSLIYKQWLQPSVPIYLQFYFFQLSNPVMFQNGSKPHVIQQGPYTYRERRFKQHVVVNWHNHTIRYREIKQYHFERDLSVGPESDQITTVNLVYLSLAQRLGSLPTFIIRLIEQFERMSGEGLFVRRNVSELLWGYEDPLLHFLKKFISVPTSRIGLYLDRNNSDGVDVEIDTGLENPALFGTIRLYNGSRYQTCWTTDQANQVNGTDGSLFHPFLQPDEGLYIFAPDICRSIYFTPRSVSRIRGVATVKYLPLEDTFDSPLINEKNRGFCLHWPYCMKSGVLDMSTCQPGAPIVISMPHLVHVSSKFVLRVQFCCVNVFVGRSERWVFEPREGELGVNASGHIVRGFCLIQMALANVLILRPLRGNMIN</sequence>
<comment type="similarity">
    <text evidence="2">Belongs to the CD36 family.</text>
</comment>
<evidence type="ECO:0000256" key="3">
    <source>
        <dbReference type="ARBA" id="ARBA00022692"/>
    </source>
</evidence>